<proteinExistence type="predicted"/>
<feature type="compositionally biased region" description="Polar residues" evidence="1">
    <location>
        <begin position="1"/>
        <end position="10"/>
    </location>
</feature>
<organism evidence="2">
    <name type="scientific">Eutreptiella gymnastica</name>
    <dbReference type="NCBI Taxonomy" id="73025"/>
    <lineage>
        <taxon>Eukaryota</taxon>
        <taxon>Discoba</taxon>
        <taxon>Euglenozoa</taxon>
        <taxon>Euglenida</taxon>
        <taxon>Spirocuta</taxon>
        <taxon>Euglenophyceae</taxon>
        <taxon>Eutreptiales</taxon>
        <taxon>Eutreptiaceae</taxon>
        <taxon>Eutreptiella</taxon>
    </lineage>
</organism>
<accession>A0A7S4CC90</accession>
<feature type="region of interest" description="Disordered" evidence="1">
    <location>
        <begin position="1"/>
        <end position="24"/>
    </location>
</feature>
<evidence type="ECO:0000313" key="2">
    <source>
        <dbReference type="EMBL" id="CAE0793187.1"/>
    </source>
</evidence>
<reference evidence="2" key="1">
    <citation type="submission" date="2021-01" db="EMBL/GenBank/DDBJ databases">
        <authorList>
            <person name="Corre E."/>
            <person name="Pelletier E."/>
            <person name="Niang G."/>
            <person name="Scheremetjew M."/>
            <person name="Finn R."/>
            <person name="Kale V."/>
            <person name="Holt S."/>
            <person name="Cochrane G."/>
            <person name="Meng A."/>
            <person name="Brown T."/>
            <person name="Cohen L."/>
        </authorList>
    </citation>
    <scope>NUCLEOTIDE SEQUENCE</scope>
    <source>
        <strain evidence="2">CCMP1594</strain>
    </source>
</reference>
<gene>
    <name evidence="2" type="ORF">EGYM00163_LOCUS4304</name>
</gene>
<sequence length="104" mass="11886">MGGVLNNYSQAKPEPSAASSSSSNQATNAILVTVHKYVQEFECLPSQEEMDHCFCEAQSTTKYLRYYPREHVIAHEMPLLTELMDKTIQWCFTYACLVTVMLVW</sequence>
<protein>
    <submittedName>
        <fullName evidence="2">Uncharacterized protein</fullName>
    </submittedName>
</protein>
<name>A0A7S4CC90_9EUGL</name>
<dbReference type="EMBL" id="HBJA01013601">
    <property type="protein sequence ID" value="CAE0793187.1"/>
    <property type="molecule type" value="Transcribed_RNA"/>
</dbReference>
<dbReference type="AlphaFoldDB" id="A0A7S4CC90"/>
<evidence type="ECO:0000256" key="1">
    <source>
        <dbReference type="SAM" id="MobiDB-lite"/>
    </source>
</evidence>